<keyword evidence="1" id="KW-0863">Zinc-finger</keyword>
<dbReference type="HOGENOM" id="CLU_1337721_0_0_1"/>
<evidence type="ECO:0000313" key="4">
    <source>
        <dbReference type="Proteomes" id="UP000002668"/>
    </source>
</evidence>
<dbReference type="OrthoDB" id="8062037at2759"/>
<dbReference type="InterPro" id="IPR001841">
    <property type="entry name" value="Znf_RING"/>
</dbReference>
<dbReference type="GO" id="GO:0036297">
    <property type="term" value="P:interstrand cross-link repair"/>
    <property type="evidence" value="ECO:0007669"/>
    <property type="project" value="InterPro"/>
</dbReference>
<keyword evidence="1" id="KW-0862">Zinc</keyword>
<dbReference type="Pfam" id="PF13639">
    <property type="entry name" value="zf-RING_2"/>
    <property type="match status" value="1"/>
</dbReference>
<dbReference type="InParanoid" id="E5A7L1"/>
<proteinExistence type="predicted"/>
<feature type="domain" description="RING-type" evidence="2">
    <location>
        <begin position="55"/>
        <end position="100"/>
    </location>
</feature>
<dbReference type="Proteomes" id="UP000002668">
    <property type="component" value="Genome"/>
</dbReference>
<accession>E5A7L1</accession>
<dbReference type="InterPro" id="IPR037381">
    <property type="entry name" value="RFWD3"/>
</dbReference>
<dbReference type="PROSITE" id="PS50089">
    <property type="entry name" value="ZF_RING_2"/>
    <property type="match status" value="1"/>
</dbReference>
<dbReference type="eggNOG" id="ENOG502TDDT">
    <property type="taxonomic scope" value="Eukaryota"/>
</dbReference>
<dbReference type="InterPro" id="IPR013083">
    <property type="entry name" value="Znf_RING/FYVE/PHD"/>
</dbReference>
<dbReference type="SUPFAM" id="SSF57850">
    <property type="entry name" value="RING/U-box"/>
    <property type="match status" value="1"/>
</dbReference>
<dbReference type="Gene3D" id="3.30.40.10">
    <property type="entry name" value="Zinc/RING finger domain, C3HC4 (zinc finger)"/>
    <property type="match status" value="1"/>
</dbReference>
<reference evidence="4" key="1">
    <citation type="journal article" date="2011" name="Nat. Commun.">
        <title>Effector diversification within compartments of the Leptosphaeria maculans genome affected by Repeat-Induced Point mutations.</title>
        <authorList>
            <person name="Rouxel T."/>
            <person name="Grandaubert J."/>
            <person name="Hane J.K."/>
            <person name="Hoede C."/>
            <person name="van de Wouw A.P."/>
            <person name="Couloux A."/>
            <person name="Dominguez V."/>
            <person name="Anthouard V."/>
            <person name="Bally P."/>
            <person name="Bourras S."/>
            <person name="Cozijnsen A.J."/>
            <person name="Ciuffetti L.M."/>
            <person name="Degrave A."/>
            <person name="Dilmaghani A."/>
            <person name="Duret L."/>
            <person name="Fudal I."/>
            <person name="Goodwin S.B."/>
            <person name="Gout L."/>
            <person name="Glaser N."/>
            <person name="Linglin J."/>
            <person name="Kema G.H.J."/>
            <person name="Lapalu N."/>
            <person name="Lawrence C.B."/>
            <person name="May K."/>
            <person name="Meyer M."/>
            <person name="Ollivier B."/>
            <person name="Poulain J."/>
            <person name="Schoch C.L."/>
            <person name="Simon A."/>
            <person name="Spatafora J.W."/>
            <person name="Stachowiak A."/>
            <person name="Turgeon B.G."/>
            <person name="Tyler B.M."/>
            <person name="Vincent D."/>
            <person name="Weissenbach J."/>
            <person name="Amselem J."/>
            <person name="Quesneville H."/>
            <person name="Oliver R.P."/>
            <person name="Wincker P."/>
            <person name="Balesdent M.-H."/>
            <person name="Howlett B.J."/>
        </authorList>
    </citation>
    <scope>NUCLEOTIDE SEQUENCE [LARGE SCALE GENOMIC DNA]</scope>
    <source>
        <strain evidence="4">JN3 / isolate v23.1.3 / race Av1-4-5-6-7-8</strain>
    </source>
</reference>
<keyword evidence="1" id="KW-0479">Metal-binding</keyword>
<dbReference type="GO" id="GO:0004842">
    <property type="term" value="F:ubiquitin-protein transferase activity"/>
    <property type="evidence" value="ECO:0007669"/>
    <property type="project" value="InterPro"/>
</dbReference>
<protein>
    <recommendedName>
        <fullName evidence="2">RING-type domain-containing protein</fullName>
    </recommendedName>
</protein>
<evidence type="ECO:0000256" key="1">
    <source>
        <dbReference type="PROSITE-ProRule" id="PRU00175"/>
    </source>
</evidence>
<dbReference type="PANTHER" id="PTHR16047:SF7">
    <property type="entry name" value="E3 UBIQUITIN-PROTEIN LIGASE RFWD3"/>
    <property type="match status" value="1"/>
</dbReference>
<name>E5A7L1_LEPMJ</name>
<dbReference type="AlphaFoldDB" id="E5A7L1"/>
<dbReference type="GO" id="GO:0005634">
    <property type="term" value="C:nucleus"/>
    <property type="evidence" value="ECO:0007669"/>
    <property type="project" value="InterPro"/>
</dbReference>
<dbReference type="EMBL" id="FP929136">
    <property type="protein sequence ID" value="CBX99606.1"/>
    <property type="molecule type" value="Genomic_DNA"/>
</dbReference>
<dbReference type="PANTHER" id="PTHR16047">
    <property type="entry name" value="RFWD3 PROTEIN"/>
    <property type="match status" value="1"/>
</dbReference>
<keyword evidence="4" id="KW-1185">Reference proteome</keyword>
<gene>
    <name evidence="3" type="ORF">LEMA_P088450.1</name>
</gene>
<dbReference type="SMART" id="SM00184">
    <property type="entry name" value="RING"/>
    <property type="match status" value="1"/>
</dbReference>
<dbReference type="GO" id="GO:0016567">
    <property type="term" value="P:protein ubiquitination"/>
    <property type="evidence" value="ECO:0007669"/>
    <property type="project" value="InterPro"/>
</dbReference>
<sequence length="205" mass="22646">MADYHVDDACQTCNAQQTKNGTYQVVSSSNIDNLTTQPTTMENSLNYLLLPVEDCAICGDAFGTTHHPAALPCKHIFGHACIEKWFNNGKGNNRACPTCRFVVVVKKESPEPPFTVSSIWAALTEQPLDRLHAFMRHIWNRLQMLWQQTPDGNFTVTQILEGAIIPALLQTGRETLTTSSLEPGTLVGSPILQSDLPFLSFASRV</sequence>
<dbReference type="VEuPathDB" id="FungiDB:LEMA_P088450.1"/>
<evidence type="ECO:0000259" key="2">
    <source>
        <dbReference type="PROSITE" id="PS50089"/>
    </source>
</evidence>
<evidence type="ECO:0000313" key="3">
    <source>
        <dbReference type="EMBL" id="CBX99606.1"/>
    </source>
</evidence>
<organism evidence="3 4">
    <name type="scientific">Leptosphaeria maculans (strain JN3 / isolate v23.1.3 / race Av1-4-5-6-7-8)</name>
    <name type="common">Blackleg fungus</name>
    <name type="synonym">Phoma lingam</name>
    <dbReference type="NCBI Taxonomy" id="985895"/>
    <lineage>
        <taxon>Eukaryota</taxon>
        <taxon>Fungi</taxon>
        <taxon>Dikarya</taxon>
        <taxon>Ascomycota</taxon>
        <taxon>Pezizomycotina</taxon>
        <taxon>Dothideomycetes</taxon>
        <taxon>Pleosporomycetidae</taxon>
        <taxon>Pleosporales</taxon>
        <taxon>Pleosporineae</taxon>
        <taxon>Leptosphaeriaceae</taxon>
        <taxon>Plenodomus</taxon>
        <taxon>Plenodomus lingam/Leptosphaeria maculans species complex</taxon>
    </lineage>
</organism>
<dbReference type="GO" id="GO:0008270">
    <property type="term" value="F:zinc ion binding"/>
    <property type="evidence" value="ECO:0007669"/>
    <property type="project" value="UniProtKB-KW"/>
</dbReference>